<dbReference type="AlphaFoldDB" id="A0A4R7LI49"/>
<dbReference type="RefSeq" id="WP_134014536.1">
    <property type="nucleotide sequence ID" value="NZ_SOBH01000002.1"/>
</dbReference>
<evidence type="ECO:0000259" key="1">
    <source>
        <dbReference type="Pfam" id="PF13403"/>
    </source>
</evidence>
<evidence type="ECO:0000313" key="2">
    <source>
        <dbReference type="EMBL" id="TDT75467.1"/>
    </source>
</evidence>
<comment type="caution">
    <text evidence="2">The sequence shown here is derived from an EMBL/GenBank/DDBJ whole genome shotgun (WGS) entry which is preliminary data.</text>
</comment>
<sequence length="383" mass="40495">MPTTFNVISLGNFASIDPTEGNTVAENASSLVGQTIGGPGNSLVNNIQSFSPSGSGFGGGNTTAYDMNNSAANETFSINGGAAQTFDGTSIYNATITYIDGTTATITAVIFQDTAGNTYMAPEFSANADQAALEAGAIRSLSLDSLVGNSYSGLTGTRETFNFVTCFTTGVQITTPTGSVNVEDIVEGDLLFTRDHGFQRVRWVGQAKRAALGKNTPIRIEAGALGLGLPIRDLIVSQQHRMLVSSAIARRVAGAQEVLIPAKKLLGLPGIAYADDMIVVTYHHVLLDRHEIIFAEGAPTESLLTGPMARKAIGSEALNEIEALFPELLFSASDPARVIPKGKQMRELVSRHAKNTQPLLQAWRGRNFAISYEKLNIGVGIPA</sequence>
<gene>
    <name evidence="2" type="ORF">BDE40_2198</name>
</gene>
<dbReference type="Pfam" id="PF13403">
    <property type="entry name" value="Hint_2"/>
    <property type="match status" value="1"/>
</dbReference>
<dbReference type="EMBL" id="SOBH01000002">
    <property type="protein sequence ID" value="TDT75467.1"/>
    <property type="molecule type" value="Genomic_DNA"/>
</dbReference>
<protein>
    <submittedName>
        <fullName evidence="2">Hint domain-containing protein</fullName>
    </submittedName>
</protein>
<dbReference type="Gene3D" id="2.170.16.10">
    <property type="entry name" value="Hedgehog/Intein (Hint) domain"/>
    <property type="match status" value="1"/>
</dbReference>
<accession>A0A4R7LI49</accession>
<feature type="domain" description="Hedgehog/Intein (Hint)" evidence="1">
    <location>
        <begin position="165"/>
        <end position="306"/>
    </location>
</feature>
<dbReference type="InterPro" id="IPR028992">
    <property type="entry name" value="Hedgehog/Intein_dom"/>
</dbReference>
<dbReference type="InterPro" id="IPR036844">
    <property type="entry name" value="Hint_dom_sf"/>
</dbReference>
<dbReference type="SUPFAM" id="SSF51294">
    <property type="entry name" value="Hedgehog/intein (Hint) domain"/>
    <property type="match status" value="1"/>
</dbReference>
<reference evidence="2 3" key="1">
    <citation type="submission" date="2019-03" db="EMBL/GenBank/DDBJ databases">
        <title>Genomic Encyclopedia of Archaeal and Bacterial Type Strains, Phase II (KMG-II): from individual species to whole genera.</title>
        <authorList>
            <person name="Goeker M."/>
        </authorList>
    </citation>
    <scope>NUCLEOTIDE SEQUENCE [LARGE SCALE GENOMIC DNA]</scope>
    <source>
        <strain evidence="2 3">DSM 29467</strain>
    </source>
</reference>
<keyword evidence="3" id="KW-1185">Reference proteome</keyword>
<dbReference type="Proteomes" id="UP000294563">
    <property type="component" value="Unassembled WGS sequence"/>
</dbReference>
<organism evidence="2 3">
    <name type="scientific">Litoreibacter halocynthiae</name>
    <dbReference type="NCBI Taxonomy" id="1242689"/>
    <lineage>
        <taxon>Bacteria</taxon>
        <taxon>Pseudomonadati</taxon>
        <taxon>Pseudomonadota</taxon>
        <taxon>Alphaproteobacteria</taxon>
        <taxon>Rhodobacterales</taxon>
        <taxon>Roseobacteraceae</taxon>
        <taxon>Litoreibacter</taxon>
    </lineage>
</organism>
<dbReference type="OrthoDB" id="6305173at2"/>
<proteinExistence type="predicted"/>
<name>A0A4R7LI49_9RHOB</name>
<evidence type="ECO:0000313" key="3">
    <source>
        <dbReference type="Proteomes" id="UP000294563"/>
    </source>
</evidence>